<dbReference type="SUPFAM" id="SSF55486">
    <property type="entry name" value="Metalloproteases ('zincins'), catalytic domain"/>
    <property type="match status" value="1"/>
</dbReference>
<evidence type="ECO:0000256" key="6">
    <source>
        <dbReference type="ARBA" id="ARBA00023049"/>
    </source>
</evidence>
<evidence type="ECO:0000256" key="2">
    <source>
        <dbReference type="ARBA" id="ARBA00022670"/>
    </source>
</evidence>
<keyword evidence="4 7" id="KW-0378">Hydrolase</keyword>
<dbReference type="FunFam" id="3.40.390.10:FF:000009">
    <property type="entry name" value="Oligopeptidase A"/>
    <property type="match status" value="1"/>
</dbReference>
<dbReference type="InterPro" id="IPR001567">
    <property type="entry name" value="Pept_M3A_M3B_dom"/>
</dbReference>
<dbReference type="InterPro" id="IPR034005">
    <property type="entry name" value="M3A_DCP"/>
</dbReference>
<dbReference type="Gene3D" id="1.10.1370.10">
    <property type="entry name" value="Neurolysin, domain 3"/>
    <property type="match status" value="1"/>
</dbReference>
<comment type="similarity">
    <text evidence="1 7">Belongs to the peptidase M3 family.</text>
</comment>
<sequence length="701" mass="80698">MKRTVILFLSVVTLITSCKEEKRQTNNPLLKPFTAPFHTPPFDQIKLSDYKPAFDEGIKQHKKEIEVIVNNTEEPTFENTIMALDRSGELLDRVSSIFFNLYAAVTSDEMQEIAMEVSPMVTAHSDEISMNPQLFARIKSLYDRKESLGLDSLALRTLELYYNDFVRGGANLSAEDQSKLKQVNAELAKLSLQYGDRLLKETNAFVLEIDKEEDLAGLPETAIIAAAAEARKRGLEGKWVFTVHKPSLIPFLQYAKNRQLREKLYKGYYMRGDNNNENDNKGIVAQMVNLRLEKAKLLGFDTYALYVIDKNMAKTPQNVYDFMGRVWGPALKVAKQELAEMQAIANKEGMKEKLESWDWWYYAEKLRKQKYDLDESEMKPYLKLENVRDGMFEVARKLYGITLEKRTDIPVYYPDVETYEVKDADGSHLAILYLDYFTRSSKSAGAWMTEFRHYTKVDGKEEFPLVSVVYNFSPAVGDEPVLLSWDDTETMFHEFGHALHGFFIRGDYKRIAGTIPHDMVEMPSQIMENWAGEPEVLKMYARHYKTGEPMPDALIQKIQESGHFNQGFATVEYVAAALLDMDWYSQTTSREYDVNAFEKASMNKHGLIKEILPRYRTTYFSHIFDGGYSAGYYVYLWAEVLDADAFQAFKDSGDIYNAELAARLRKYILSEGGYDDPMKQYIKFRGQTPSEIPLLKKRGLE</sequence>
<evidence type="ECO:0000313" key="10">
    <source>
        <dbReference type="Proteomes" id="UP000031980"/>
    </source>
</evidence>
<evidence type="ECO:0000256" key="1">
    <source>
        <dbReference type="ARBA" id="ARBA00006040"/>
    </source>
</evidence>
<dbReference type="InterPro" id="IPR024079">
    <property type="entry name" value="MetalloPept_cat_dom_sf"/>
</dbReference>
<evidence type="ECO:0000256" key="7">
    <source>
        <dbReference type="RuleBase" id="RU003435"/>
    </source>
</evidence>
<dbReference type="CDD" id="cd06456">
    <property type="entry name" value="M3A_DCP"/>
    <property type="match status" value="1"/>
</dbReference>
<proteinExistence type="inferred from homology"/>
<keyword evidence="3 7" id="KW-0479">Metal-binding</keyword>
<comment type="cofactor">
    <cofactor evidence="7">
        <name>Zn(2+)</name>
        <dbReference type="ChEBI" id="CHEBI:29105"/>
    </cofactor>
    <text evidence="7">Binds 1 zinc ion.</text>
</comment>
<dbReference type="Gene3D" id="3.40.390.10">
    <property type="entry name" value="Collagenase (Catalytic Domain)"/>
    <property type="match status" value="1"/>
</dbReference>
<name>A0A0C3RAW7_9PORP</name>
<dbReference type="GO" id="GO:0006508">
    <property type="term" value="P:proteolysis"/>
    <property type="evidence" value="ECO:0007669"/>
    <property type="project" value="UniProtKB-KW"/>
</dbReference>
<dbReference type="GO" id="GO:0046872">
    <property type="term" value="F:metal ion binding"/>
    <property type="evidence" value="ECO:0007669"/>
    <property type="project" value="UniProtKB-UniRule"/>
</dbReference>
<keyword evidence="10" id="KW-1185">Reference proteome</keyword>
<comment type="caution">
    <text evidence="9">The sequence shown here is derived from an EMBL/GenBank/DDBJ whole genome shotgun (WGS) entry which is preliminary data.</text>
</comment>
<dbReference type="EMBL" id="JPIU01000050">
    <property type="protein sequence ID" value="KIO42741.1"/>
    <property type="molecule type" value="Genomic_DNA"/>
</dbReference>
<evidence type="ECO:0000256" key="5">
    <source>
        <dbReference type="ARBA" id="ARBA00022833"/>
    </source>
</evidence>
<dbReference type="Pfam" id="PF01432">
    <property type="entry name" value="Peptidase_M3"/>
    <property type="match status" value="1"/>
</dbReference>
<keyword evidence="5 7" id="KW-0862">Zinc</keyword>
<organism evidence="9 10">
    <name type="scientific">Sanguibacteroides justesenii</name>
    <dbReference type="NCBI Taxonomy" id="1547597"/>
    <lineage>
        <taxon>Bacteria</taxon>
        <taxon>Pseudomonadati</taxon>
        <taxon>Bacteroidota</taxon>
        <taxon>Bacteroidia</taxon>
        <taxon>Bacteroidales</taxon>
        <taxon>Porphyromonadaceae</taxon>
        <taxon>Sanguibacteroides</taxon>
    </lineage>
</organism>
<reference evidence="9 10" key="1">
    <citation type="submission" date="2014-07" db="EMBL/GenBank/DDBJ databases">
        <title>Porphyromonadaceae bacterium OUH 308042 = ATCC BAA-2681 = DSM 28342 draft genome.</title>
        <authorList>
            <person name="Sydenham T.V."/>
            <person name="Hasman H."/>
            <person name="Justensen U.S."/>
        </authorList>
    </citation>
    <scope>NUCLEOTIDE SEQUENCE [LARGE SCALE GENOMIC DNA]</scope>
    <source>
        <strain evidence="9 10">OUH 308042</strain>
    </source>
</reference>
<evidence type="ECO:0000259" key="8">
    <source>
        <dbReference type="Pfam" id="PF01432"/>
    </source>
</evidence>
<evidence type="ECO:0000256" key="4">
    <source>
        <dbReference type="ARBA" id="ARBA00022801"/>
    </source>
</evidence>
<keyword evidence="2 7" id="KW-0645">Protease</keyword>
<dbReference type="AlphaFoldDB" id="A0A0C3RAW7"/>
<dbReference type="GO" id="GO:0004222">
    <property type="term" value="F:metalloendopeptidase activity"/>
    <property type="evidence" value="ECO:0007669"/>
    <property type="project" value="InterPro"/>
</dbReference>
<dbReference type="PANTHER" id="PTHR43660:SF1">
    <property type="entry name" value="DIPEPTIDYL CARBOXYPEPTIDASE"/>
    <property type="match status" value="1"/>
</dbReference>
<dbReference type="PANTHER" id="PTHR43660">
    <property type="entry name" value="DIPEPTIDYL CARBOXYPEPTIDASE"/>
    <property type="match status" value="1"/>
</dbReference>
<dbReference type="InterPro" id="IPR045090">
    <property type="entry name" value="Pept_M3A_M3B"/>
</dbReference>
<accession>A0A0C3RAW7</accession>
<evidence type="ECO:0000313" key="9">
    <source>
        <dbReference type="EMBL" id="KIO42741.1"/>
    </source>
</evidence>
<gene>
    <name evidence="9" type="ORF">BA92_14425</name>
</gene>
<dbReference type="Proteomes" id="UP000031980">
    <property type="component" value="Unassembled WGS sequence"/>
</dbReference>
<dbReference type="InterPro" id="IPR024077">
    <property type="entry name" value="Neurolysin/TOP_dom2"/>
</dbReference>
<evidence type="ECO:0000256" key="3">
    <source>
        <dbReference type="ARBA" id="ARBA00022723"/>
    </source>
</evidence>
<dbReference type="GO" id="GO:0005829">
    <property type="term" value="C:cytosol"/>
    <property type="evidence" value="ECO:0007669"/>
    <property type="project" value="UniProtKB-ARBA"/>
</dbReference>
<dbReference type="RefSeq" id="WP_201773235.1">
    <property type="nucleotide sequence ID" value="NZ_JPIU01000050.1"/>
</dbReference>
<protein>
    <submittedName>
        <fullName evidence="9">Peptidase M3</fullName>
    </submittedName>
</protein>
<keyword evidence="6 7" id="KW-0482">Metalloprotease</keyword>
<feature type="domain" description="Peptidase M3A/M3B catalytic" evidence="8">
    <location>
        <begin position="251"/>
        <end position="699"/>
    </location>
</feature>
<dbReference type="GO" id="GO:0004180">
    <property type="term" value="F:carboxypeptidase activity"/>
    <property type="evidence" value="ECO:0007669"/>
    <property type="project" value="TreeGrafter"/>
</dbReference>
<dbReference type="PROSITE" id="PS51257">
    <property type="entry name" value="PROKAR_LIPOPROTEIN"/>
    <property type="match status" value="1"/>
</dbReference>